<dbReference type="AlphaFoldDB" id="A0A930H1U5"/>
<proteinExistence type="predicted"/>
<evidence type="ECO:0008006" key="3">
    <source>
        <dbReference type="Google" id="ProtNLM"/>
    </source>
</evidence>
<dbReference type="Proteomes" id="UP000780721">
    <property type="component" value="Unassembled WGS sequence"/>
</dbReference>
<dbReference type="Pfam" id="PF19570">
    <property type="entry name" value="DUF6088"/>
    <property type="match status" value="1"/>
</dbReference>
<sequence length="207" mass="24223">MLYEYLKEHYKNGEPIFLDDIHIEGMRRDNFRQQIKTLADAEKIVRYEKGIYYIPKHARFSSSVGPSPETVAKYKYISRGGKTDGYYSGSTFANLIGISMQVPMKKEIVSNNIAAIVREVSIGSQSFIVRKTNVPISSENVKVLQLLELLKNLDSYLDSDYDEAREKIQNYSLSNHIFRDDIDRYIRRYPDSTFRYYYEMRLDHVLA</sequence>
<dbReference type="InterPro" id="IPR045738">
    <property type="entry name" value="DUF6088"/>
</dbReference>
<accession>A0A930H1U5</accession>
<name>A0A930H1U5_9FIRM</name>
<evidence type="ECO:0000313" key="1">
    <source>
        <dbReference type="EMBL" id="MBF1305092.1"/>
    </source>
</evidence>
<gene>
    <name evidence="1" type="ORF">HXM91_04465</name>
</gene>
<evidence type="ECO:0000313" key="2">
    <source>
        <dbReference type="Proteomes" id="UP000780721"/>
    </source>
</evidence>
<protein>
    <recommendedName>
        <fullName evidence="3">Transcriptional regulator, AbiEi antitoxin, Type IV TA system</fullName>
    </recommendedName>
</protein>
<comment type="caution">
    <text evidence="1">The sequence shown here is derived from an EMBL/GenBank/DDBJ whole genome shotgun (WGS) entry which is preliminary data.</text>
</comment>
<organism evidence="1 2">
    <name type="scientific">Oribacterium sinus</name>
    <dbReference type="NCBI Taxonomy" id="237576"/>
    <lineage>
        <taxon>Bacteria</taxon>
        <taxon>Bacillati</taxon>
        <taxon>Bacillota</taxon>
        <taxon>Clostridia</taxon>
        <taxon>Lachnospirales</taxon>
        <taxon>Lachnospiraceae</taxon>
        <taxon>Oribacterium</taxon>
    </lineage>
</organism>
<dbReference type="EMBL" id="JABZRB010000097">
    <property type="protein sequence ID" value="MBF1305092.1"/>
    <property type="molecule type" value="Genomic_DNA"/>
</dbReference>
<reference evidence="1" key="1">
    <citation type="submission" date="2020-04" db="EMBL/GenBank/DDBJ databases">
        <title>Deep metagenomics examines the oral microbiome during advanced dental caries in children, revealing novel taxa and co-occurrences with host molecules.</title>
        <authorList>
            <person name="Baker J.L."/>
            <person name="Morton J.T."/>
            <person name="Dinis M."/>
            <person name="Alvarez R."/>
            <person name="Tran N.C."/>
            <person name="Knight R."/>
            <person name="Edlund A."/>
        </authorList>
    </citation>
    <scope>NUCLEOTIDE SEQUENCE</scope>
    <source>
        <strain evidence="1">JCVI_48_bin.5</strain>
    </source>
</reference>